<dbReference type="EMBL" id="PFVJ01000068">
    <property type="protein sequence ID" value="PJA89635.1"/>
    <property type="molecule type" value="Genomic_DNA"/>
</dbReference>
<dbReference type="Gene3D" id="3.40.50.2000">
    <property type="entry name" value="Glycogen Phosphorylase B"/>
    <property type="match status" value="2"/>
</dbReference>
<keyword evidence="1" id="KW-0808">Transferase</keyword>
<dbReference type="Pfam" id="PF13439">
    <property type="entry name" value="Glyco_transf_4"/>
    <property type="match status" value="1"/>
</dbReference>
<dbReference type="AlphaFoldDB" id="A0A2M7Z6C2"/>
<sequence>MVSSNKRSIMRIGIDARMYGPKQAGLGRYVQKLLENLAEIDSENEYVVFLKKDNFDLFETKNSKFKKVLADIHWYGKDEQLLFLKIIKKEKVDLMHFPHWNVPLFYRAPFVVTIHDLILVHYPNRRASTLNPVLYFLKYVFFRIILWHTIFESKKIITISEFSKKDLVKTLKVKPHKIVVTYEAPLEEQVGGGENVLEKYNITKPFVMYVGNAFPHKNLEMLVKSWQFFIEKYSKNYQLVLVGKENYFYKRLKKEVENYNDKNLSESIKIIGFVPDKLLVGLYKKAELYVFPSLYEGFGVPPLEAMQYGVPVVSSNKSCMPEILEDGANYFDPENYQEIAKVIYKNLIDQRE</sequence>
<dbReference type="InterPro" id="IPR001296">
    <property type="entry name" value="Glyco_trans_1"/>
</dbReference>
<reference evidence="5" key="1">
    <citation type="submission" date="2017-09" db="EMBL/GenBank/DDBJ databases">
        <title>Depth-based differentiation of microbial function through sediment-hosted aquifers and enrichment of novel symbionts in the deep terrestrial subsurface.</title>
        <authorList>
            <person name="Probst A.J."/>
            <person name="Ladd B."/>
            <person name="Jarett J.K."/>
            <person name="Geller-Mcgrath D.E."/>
            <person name="Sieber C.M.K."/>
            <person name="Emerson J.B."/>
            <person name="Anantharaman K."/>
            <person name="Thomas B.C."/>
            <person name="Malmstrom R."/>
            <person name="Stieglmeier M."/>
            <person name="Klingl A."/>
            <person name="Woyke T."/>
            <person name="Ryan C.M."/>
            <person name="Banfield J.F."/>
        </authorList>
    </citation>
    <scope>NUCLEOTIDE SEQUENCE [LARGE SCALE GENOMIC DNA]</scope>
</reference>
<dbReference type="GO" id="GO:0016757">
    <property type="term" value="F:glycosyltransferase activity"/>
    <property type="evidence" value="ECO:0007669"/>
    <property type="project" value="InterPro"/>
</dbReference>
<dbReference type="Pfam" id="PF00534">
    <property type="entry name" value="Glycos_transf_1"/>
    <property type="match status" value="1"/>
</dbReference>
<proteinExistence type="predicted"/>
<organism evidence="4 5">
    <name type="scientific">Candidatus Magasanikbacteria bacterium CG_4_9_14_3_um_filter_32_9</name>
    <dbReference type="NCBI Taxonomy" id="1974644"/>
    <lineage>
        <taxon>Bacteria</taxon>
        <taxon>Candidatus Magasanikiibacteriota</taxon>
    </lineage>
</organism>
<gene>
    <name evidence="4" type="ORF">CO137_03230</name>
</gene>
<feature type="non-terminal residue" evidence="4">
    <location>
        <position position="352"/>
    </location>
</feature>
<feature type="domain" description="Glycosyltransferase subfamily 4-like N-terminal" evidence="3">
    <location>
        <begin position="25"/>
        <end position="182"/>
    </location>
</feature>
<dbReference type="PANTHER" id="PTHR46401">
    <property type="entry name" value="GLYCOSYLTRANSFERASE WBBK-RELATED"/>
    <property type="match status" value="1"/>
</dbReference>
<feature type="domain" description="Glycosyl transferase family 1" evidence="2">
    <location>
        <begin position="203"/>
        <end position="350"/>
    </location>
</feature>
<accession>A0A2M7Z6C2</accession>
<protein>
    <recommendedName>
        <fullName evidence="6">Glycosyltransferase family 1 protein</fullName>
    </recommendedName>
</protein>
<name>A0A2M7Z6C2_9BACT</name>
<dbReference type="InterPro" id="IPR028098">
    <property type="entry name" value="Glyco_trans_4-like_N"/>
</dbReference>
<dbReference type="GO" id="GO:0009103">
    <property type="term" value="P:lipopolysaccharide biosynthetic process"/>
    <property type="evidence" value="ECO:0007669"/>
    <property type="project" value="TreeGrafter"/>
</dbReference>
<comment type="caution">
    <text evidence="4">The sequence shown here is derived from an EMBL/GenBank/DDBJ whole genome shotgun (WGS) entry which is preliminary data.</text>
</comment>
<evidence type="ECO:0000313" key="4">
    <source>
        <dbReference type="EMBL" id="PJA89635.1"/>
    </source>
</evidence>
<dbReference type="Proteomes" id="UP000230843">
    <property type="component" value="Unassembled WGS sequence"/>
</dbReference>
<dbReference type="PANTHER" id="PTHR46401:SF2">
    <property type="entry name" value="GLYCOSYLTRANSFERASE WBBK-RELATED"/>
    <property type="match status" value="1"/>
</dbReference>
<evidence type="ECO:0000259" key="3">
    <source>
        <dbReference type="Pfam" id="PF13439"/>
    </source>
</evidence>
<evidence type="ECO:0000259" key="2">
    <source>
        <dbReference type="Pfam" id="PF00534"/>
    </source>
</evidence>
<dbReference type="SUPFAM" id="SSF53756">
    <property type="entry name" value="UDP-Glycosyltransferase/glycogen phosphorylase"/>
    <property type="match status" value="1"/>
</dbReference>
<evidence type="ECO:0008006" key="6">
    <source>
        <dbReference type="Google" id="ProtNLM"/>
    </source>
</evidence>
<dbReference type="CDD" id="cd03809">
    <property type="entry name" value="GT4_MtfB-like"/>
    <property type="match status" value="1"/>
</dbReference>
<evidence type="ECO:0000256" key="1">
    <source>
        <dbReference type="ARBA" id="ARBA00022679"/>
    </source>
</evidence>
<evidence type="ECO:0000313" key="5">
    <source>
        <dbReference type="Proteomes" id="UP000230843"/>
    </source>
</evidence>